<evidence type="ECO:0000256" key="6">
    <source>
        <dbReference type="SAM" id="Phobius"/>
    </source>
</evidence>
<keyword evidence="9" id="KW-1185">Reference proteome</keyword>
<dbReference type="PANTHER" id="PTHR45651">
    <property type="entry name" value="CYCLIC NUCLEOTIDE-GATED ION CHANNEL 15-RELATED-RELATED"/>
    <property type="match status" value="1"/>
</dbReference>
<name>A0AAD3S1F0_NEPGR</name>
<keyword evidence="4 6" id="KW-0472">Membrane</keyword>
<feature type="transmembrane region" description="Helical" evidence="6">
    <location>
        <begin position="209"/>
        <end position="229"/>
    </location>
</feature>
<feature type="transmembrane region" description="Helical" evidence="6">
    <location>
        <begin position="171"/>
        <end position="189"/>
    </location>
</feature>
<comment type="caution">
    <text evidence="8">The sequence shown here is derived from an EMBL/GenBank/DDBJ whole genome shotgun (WGS) entry which is preliminary data.</text>
</comment>
<gene>
    <name evidence="8" type="ORF">Nepgr_004469</name>
</gene>
<reference evidence="8" key="1">
    <citation type="submission" date="2023-05" db="EMBL/GenBank/DDBJ databases">
        <title>Nepenthes gracilis genome sequencing.</title>
        <authorList>
            <person name="Fukushima K."/>
        </authorList>
    </citation>
    <scope>NUCLEOTIDE SEQUENCE</scope>
    <source>
        <strain evidence="8">SING2019-196</strain>
    </source>
</reference>
<keyword evidence="2 6" id="KW-0812">Transmembrane</keyword>
<keyword evidence="5" id="KW-0407">Ion channel</keyword>
<protein>
    <recommendedName>
        <fullName evidence="7">Ion transport domain-containing protein</fullName>
    </recommendedName>
</protein>
<dbReference type="PANTHER" id="PTHR45651:SF114">
    <property type="entry name" value="CYCLIC NUCLEOTIDE-GATED ION CHANNEL 16-RELATED"/>
    <property type="match status" value="1"/>
</dbReference>
<proteinExistence type="predicted"/>
<feature type="transmembrane region" description="Helical" evidence="6">
    <location>
        <begin position="48"/>
        <end position="66"/>
    </location>
</feature>
<feature type="domain" description="Ion transport" evidence="7">
    <location>
        <begin position="45"/>
        <end position="320"/>
    </location>
</feature>
<evidence type="ECO:0000259" key="7">
    <source>
        <dbReference type="Pfam" id="PF00520"/>
    </source>
</evidence>
<sequence>MHNFNAYNSSSKLLPKSFSLIRRRRSNIPLWDQILDPSSDIVTKWNNFFLVTCLVTLFLDPLYFFVPFICGPACLGSNLAISVSVTFFRTVTDCFYLMNIIFKFRTAFVAPNSRVFGRGELIMDPNVIYLRYLKTDFIVDLTAMLPLPQIIIWFIVPALKSTTNFRTNHTLSLIVLVQYVPRMFVMFPLNRKIVNSTGVAARTAWSGAAYNLLLFILASHVMGAIWYLWSIQRLHSCWMMECKREGNSTIGPCNPLFFESKSLGLPAREIWLSGTQVLANCDPHNQDLNFKFGMFADAFIDDVPSAGFIEAYFYCLWWGLKSLR</sequence>
<evidence type="ECO:0000256" key="3">
    <source>
        <dbReference type="ARBA" id="ARBA00022989"/>
    </source>
</evidence>
<dbReference type="Proteomes" id="UP001279734">
    <property type="component" value="Unassembled WGS sequence"/>
</dbReference>
<dbReference type="GO" id="GO:0016020">
    <property type="term" value="C:membrane"/>
    <property type="evidence" value="ECO:0007669"/>
    <property type="project" value="UniProtKB-SubCell"/>
</dbReference>
<dbReference type="EMBL" id="BSYO01000003">
    <property type="protein sequence ID" value="GMH02630.1"/>
    <property type="molecule type" value="Genomic_DNA"/>
</dbReference>
<keyword evidence="5" id="KW-0813">Transport</keyword>
<dbReference type="AlphaFoldDB" id="A0AAD3S1F0"/>
<accession>A0AAD3S1F0</accession>
<evidence type="ECO:0000313" key="8">
    <source>
        <dbReference type="EMBL" id="GMH02630.1"/>
    </source>
</evidence>
<dbReference type="GO" id="GO:0034220">
    <property type="term" value="P:monoatomic ion transmembrane transport"/>
    <property type="evidence" value="ECO:0007669"/>
    <property type="project" value="UniProtKB-KW"/>
</dbReference>
<evidence type="ECO:0000313" key="9">
    <source>
        <dbReference type="Proteomes" id="UP001279734"/>
    </source>
</evidence>
<dbReference type="SUPFAM" id="SSF81324">
    <property type="entry name" value="Voltage-gated potassium channels"/>
    <property type="match status" value="1"/>
</dbReference>
<feature type="transmembrane region" description="Helical" evidence="6">
    <location>
        <begin position="78"/>
        <end position="102"/>
    </location>
</feature>
<evidence type="ECO:0000256" key="2">
    <source>
        <dbReference type="ARBA" id="ARBA00022692"/>
    </source>
</evidence>
<dbReference type="InterPro" id="IPR005821">
    <property type="entry name" value="Ion_trans_dom"/>
</dbReference>
<organism evidence="8 9">
    <name type="scientific">Nepenthes gracilis</name>
    <name type="common">Slender pitcher plant</name>
    <dbReference type="NCBI Taxonomy" id="150966"/>
    <lineage>
        <taxon>Eukaryota</taxon>
        <taxon>Viridiplantae</taxon>
        <taxon>Streptophyta</taxon>
        <taxon>Embryophyta</taxon>
        <taxon>Tracheophyta</taxon>
        <taxon>Spermatophyta</taxon>
        <taxon>Magnoliopsida</taxon>
        <taxon>eudicotyledons</taxon>
        <taxon>Gunneridae</taxon>
        <taxon>Pentapetalae</taxon>
        <taxon>Caryophyllales</taxon>
        <taxon>Nepenthaceae</taxon>
        <taxon>Nepenthes</taxon>
    </lineage>
</organism>
<comment type="subcellular location">
    <subcellularLocation>
        <location evidence="1">Membrane</location>
        <topology evidence="1">Multi-pass membrane protein</topology>
    </subcellularLocation>
</comment>
<evidence type="ECO:0000256" key="4">
    <source>
        <dbReference type="ARBA" id="ARBA00023136"/>
    </source>
</evidence>
<evidence type="ECO:0000256" key="5">
    <source>
        <dbReference type="ARBA" id="ARBA00023303"/>
    </source>
</evidence>
<evidence type="ECO:0000256" key="1">
    <source>
        <dbReference type="ARBA" id="ARBA00004141"/>
    </source>
</evidence>
<feature type="transmembrane region" description="Helical" evidence="6">
    <location>
        <begin position="137"/>
        <end position="159"/>
    </location>
</feature>
<keyword evidence="5" id="KW-0406">Ion transport</keyword>
<dbReference type="Pfam" id="PF00520">
    <property type="entry name" value="Ion_trans"/>
    <property type="match status" value="1"/>
</dbReference>
<keyword evidence="3 6" id="KW-1133">Transmembrane helix</keyword>